<dbReference type="CDD" id="cd02199">
    <property type="entry name" value="YjgF_YER057c_UK114_like_1"/>
    <property type="match status" value="1"/>
</dbReference>
<evidence type="ECO:0000313" key="2">
    <source>
        <dbReference type="EMBL" id="SPU00115.1"/>
    </source>
</evidence>
<dbReference type="RefSeq" id="WP_112117604.1">
    <property type="nucleotide sequence ID" value="NZ_JAXOWA010000001.1"/>
</dbReference>
<dbReference type="EMBL" id="UAQE01000001">
    <property type="protein sequence ID" value="SPU00115.1"/>
    <property type="molecule type" value="Genomic_DNA"/>
</dbReference>
<proteinExistence type="predicted"/>
<dbReference type="InterPro" id="IPR013813">
    <property type="entry name" value="Endoribo_LPSP/chorism_mut-like"/>
</dbReference>
<accession>A0A2X0XLU2</accession>
<gene>
    <name evidence="2" type="ORF">NCTC7582_02997</name>
</gene>
<feature type="domain" description="Endoribonuclease L-PSP/chorismate mutase-like" evidence="1">
    <location>
        <begin position="34"/>
        <end position="147"/>
    </location>
</feature>
<dbReference type="AlphaFoldDB" id="A0A2X0XLU2"/>
<dbReference type="Proteomes" id="UP000251431">
    <property type="component" value="Unassembled WGS sequence"/>
</dbReference>
<organism evidence="2 3">
    <name type="scientific">Lysinibacillus capsici</name>
    <dbReference type="NCBI Taxonomy" id="2115968"/>
    <lineage>
        <taxon>Bacteria</taxon>
        <taxon>Bacillati</taxon>
        <taxon>Bacillota</taxon>
        <taxon>Bacilli</taxon>
        <taxon>Bacillales</taxon>
        <taxon>Bacillaceae</taxon>
        <taxon>Lysinibacillus</taxon>
    </lineage>
</organism>
<sequence>MNIEAKIKQLGFDLTNYKRDGNKKFAAIITDIDTIYVSGHAAKYKNELLFPGIVGREVTVSQAKEAMVCALFNCLATVKDEIKSLDNIKSFLHIKCYVAIEDSLYNELPEISDYLTDKLYEIFEEKGTHTRTTVGVNVLPGNTAVEVEMILKILEEIE</sequence>
<dbReference type="PANTHER" id="PTHR43760:SF1">
    <property type="entry name" value="ENDORIBONUCLEASE L-PSP_CHORISMATE MUTASE-LIKE DOMAIN-CONTAINING PROTEIN"/>
    <property type="match status" value="1"/>
</dbReference>
<dbReference type="SUPFAM" id="SSF55298">
    <property type="entry name" value="YjgF-like"/>
    <property type="match status" value="1"/>
</dbReference>
<evidence type="ECO:0000313" key="3">
    <source>
        <dbReference type="Proteomes" id="UP000251431"/>
    </source>
</evidence>
<dbReference type="Gene3D" id="3.30.1330.40">
    <property type="entry name" value="RutC-like"/>
    <property type="match status" value="1"/>
</dbReference>
<dbReference type="InterPro" id="IPR035959">
    <property type="entry name" value="RutC-like_sf"/>
</dbReference>
<dbReference type="PANTHER" id="PTHR43760">
    <property type="entry name" value="ENDORIBONUCLEASE-RELATED"/>
    <property type="match status" value="1"/>
</dbReference>
<reference evidence="2 3" key="1">
    <citation type="submission" date="2018-06" db="EMBL/GenBank/DDBJ databases">
        <authorList>
            <consortium name="Pathogen Informatics"/>
            <person name="Doyle S."/>
        </authorList>
    </citation>
    <scope>NUCLEOTIDE SEQUENCE [LARGE SCALE GENOMIC DNA]</scope>
    <source>
        <strain evidence="2 3">NCTC7582</strain>
    </source>
</reference>
<protein>
    <submittedName>
        <fullName evidence="2">Endoribonuclease L-PSP</fullName>
    </submittedName>
</protein>
<dbReference type="Pfam" id="PF14588">
    <property type="entry name" value="YjgF_endoribonc"/>
    <property type="match status" value="1"/>
</dbReference>
<name>A0A2X0XLU2_9BACI</name>
<evidence type="ECO:0000259" key="1">
    <source>
        <dbReference type="Pfam" id="PF14588"/>
    </source>
</evidence>